<dbReference type="InterPro" id="IPR001544">
    <property type="entry name" value="Aminotrans_IV"/>
</dbReference>
<dbReference type="RefSeq" id="WP_377464870.1">
    <property type="nucleotide sequence ID" value="NZ_JBHUOP010000001.1"/>
</dbReference>
<sequence length="286" mass="29710">MTVTWVDGFIADEPSPSPSPLDPGLLVGDGLFETLAVYGGVPFALTEHVERLESSMAALGFESLDRKHVSEGIAAVVARAGDSITGVGRLRITVWRTGRALGGGGSSPMSMSVTLSAGSGPALGLVNTSEATVLTSRFVRNERSALTGHKSTSYAENAYALREAVAVGATEALLFNTSGDVAEGTMTNVVVDLGDGLVTPALSSGCLPGVTRRLVLDWAAEAGLALREAEPGELTRGIVGKPIALLGTLRNVQQVSRWDGINLPHSEALLELARVFAGNMHHALRA</sequence>
<dbReference type="InterPro" id="IPR043131">
    <property type="entry name" value="BCAT-like_N"/>
</dbReference>
<keyword evidence="2" id="KW-0808">Transferase</keyword>
<keyword evidence="3" id="KW-1185">Reference proteome</keyword>
<dbReference type="PANTHER" id="PTHR42743">
    <property type="entry name" value="AMINO-ACID AMINOTRANSFERASE"/>
    <property type="match status" value="1"/>
</dbReference>
<evidence type="ECO:0000313" key="3">
    <source>
        <dbReference type="Proteomes" id="UP001597391"/>
    </source>
</evidence>
<dbReference type="SUPFAM" id="SSF56752">
    <property type="entry name" value="D-aminoacid aminotransferase-like PLP-dependent enzymes"/>
    <property type="match status" value="1"/>
</dbReference>
<comment type="similarity">
    <text evidence="1">Belongs to the class-IV pyridoxal-phosphate-dependent aminotransferase family.</text>
</comment>
<reference evidence="3" key="1">
    <citation type="journal article" date="2019" name="Int. J. Syst. Evol. Microbiol.">
        <title>The Global Catalogue of Microorganisms (GCM) 10K type strain sequencing project: providing services to taxonomists for standard genome sequencing and annotation.</title>
        <authorList>
            <consortium name="The Broad Institute Genomics Platform"/>
            <consortium name="The Broad Institute Genome Sequencing Center for Infectious Disease"/>
            <person name="Wu L."/>
            <person name="Ma J."/>
        </authorList>
    </citation>
    <scope>NUCLEOTIDE SEQUENCE [LARGE SCALE GENOMIC DNA]</scope>
    <source>
        <strain evidence="3">KCTC 33576</strain>
    </source>
</reference>
<evidence type="ECO:0000256" key="1">
    <source>
        <dbReference type="ARBA" id="ARBA00009320"/>
    </source>
</evidence>
<keyword evidence="2" id="KW-0032">Aminotransferase</keyword>
<gene>
    <name evidence="2" type="ORF">ACFSYH_02290</name>
</gene>
<dbReference type="Pfam" id="PF01063">
    <property type="entry name" value="Aminotran_4"/>
    <property type="match status" value="1"/>
</dbReference>
<dbReference type="InterPro" id="IPR050571">
    <property type="entry name" value="Class-IV_PLP-Dep_Aminotrnsfr"/>
</dbReference>
<organism evidence="2 3">
    <name type="scientific">Populibacterium corticicola</name>
    <dbReference type="NCBI Taxonomy" id="1812826"/>
    <lineage>
        <taxon>Bacteria</taxon>
        <taxon>Bacillati</taxon>
        <taxon>Actinomycetota</taxon>
        <taxon>Actinomycetes</taxon>
        <taxon>Micrococcales</taxon>
        <taxon>Jonesiaceae</taxon>
        <taxon>Populibacterium</taxon>
    </lineage>
</organism>
<protein>
    <submittedName>
        <fullName evidence="2">Aminotransferase class IV</fullName>
    </submittedName>
</protein>
<accession>A0ABW5XAS5</accession>
<dbReference type="Proteomes" id="UP001597391">
    <property type="component" value="Unassembled WGS sequence"/>
</dbReference>
<dbReference type="GO" id="GO:0008483">
    <property type="term" value="F:transaminase activity"/>
    <property type="evidence" value="ECO:0007669"/>
    <property type="project" value="UniProtKB-KW"/>
</dbReference>
<dbReference type="InterPro" id="IPR043132">
    <property type="entry name" value="BCAT-like_C"/>
</dbReference>
<name>A0ABW5XAS5_9MICO</name>
<evidence type="ECO:0000313" key="2">
    <source>
        <dbReference type="EMBL" id="MFD2839401.1"/>
    </source>
</evidence>
<dbReference type="EMBL" id="JBHUOP010000001">
    <property type="protein sequence ID" value="MFD2839401.1"/>
    <property type="molecule type" value="Genomic_DNA"/>
</dbReference>
<dbReference type="PANTHER" id="PTHR42743:SF11">
    <property type="entry name" value="AMINODEOXYCHORISMATE LYASE"/>
    <property type="match status" value="1"/>
</dbReference>
<dbReference type="Gene3D" id="3.30.470.10">
    <property type="match status" value="1"/>
</dbReference>
<dbReference type="InterPro" id="IPR036038">
    <property type="entry name" value="Aminotransferase-like"/>
</dbReference>
<dbReference type="Gene3D" id="3.20.10.10">
    <property type="entry name" value="D-amino Acid Aminotransferase, subunit A, domain 2"/>
    <property type="match status" value="1"/>
</dbReference>
<comment type="caution">
    <text evidence="2">The sequence shown here is derived from an EMBL/GenBank/DDBJ whole genome shotgun (WGS) entry which is preliminary data.</text>
</comment>
<proteinExistence type="inferred from homology"/>